<evidence type="ECO:0000256" key="1">
    <source>
        <dbReference type="ARBA" id="ARBA00007626"/>
    </source>
</evidence>
<dbReference type="Proteomes" id="UP000634136">
    <property type="component" value="Unassembled WGS sequence"/>
</dbReference>
<dbReference type="AlphaFoldDB" id="A0A834TG69"/>
<dbReference type="EMBL" id="JAAIUW010000008">
    <property type="protein sequence ID" value="KAF7820516.1"/>
    <property type="molecule type" value="Genomic_DNA"/>
</dbReference>
<comment type="similarity">
    <text evidence="1">Belongs to the PPR family. P subfamily.</text>
</comment>
<comment type="caution">
    <text evidence="4">The sequence shown here is derived from an EMBL/GenBank/DDBJ whole genome shotgun (WGS) entry which is preliminary data.</text>
</comment>
<organism evidence="4 5">
    <name type="scientific">Senna tora</name>
    <dbReference type="NCBI Taxonomy" id="362788"/>
    <lineage>
        <taxon>Eukaryota</taxon>
        <taxon>Viridiplantae</taxon>
        <taxon>Streptophyta</taxon>
        <taxon>Embryophyta</taxon>
        <taxon>Tracheophyta</taxon>
        <taxon>Spermatophyta</taxon>
        <taxon>Magnoliopsida</taxon>
        <taxon>eudicotyledons</taxon>
        <taxon>Gunneridae</taxon>
        <taxon>Pentapetalae</taxon>
        <taxon>rosids</taxon>
        <taxon>fabids</taxon>
        <taxon>Fabales</taxon>
        <taxon>Fabaceae</taxon>
        <taxon>Caesalpinioideae</taxon>
        <taxon>Cassia clade</taxon>
        <taxon>Senna</taxon>
    </lineage>
</organism>
<feature type="repeat" description="PPR" evidence="3">
    <location>
        <begin position="16"/>
        <end position="50"/>
    </location>
</feature>
<gene>
    <name evidence="4" type="ORF">G2W53_025971</name>
</gene>
<dbReference type="PROSITE" id="PS51375">
    <property type="entry name" value="PPR"/>
    <property type="match status" value="5"/>
</dbReference>
<evidence type="ECO:0000313" key="5">
    <source>
        <dbReference type="Proteomes" id="UP000634136"/>
    </source>
</evidence>
<dbReference type="Gene3D" id="1.25.40.10">
    <property type="entry name" value="Tetratricopeptide repeat domain"/>
    <property type="match status" value="4"/>
</dbReference>
<reference evidence="4" key="1">
    <citation type="submission" date="2020-09" db="EMBL/GenBank/DDBJ databases">
        <title>Genome-Enabled Discovery of Anthraquinone Biosynthesis in Senna tora.</title>
        <authorList>
            <person name="Kang S.-H."/>
            <person name="Pandey R.P."/>
            <person name="Lee C.-M."/>
            <person name="Sim J.-S."/>
            <person name="Jeong J.-T."/>
            <person name="Choi B.-S."/>
            <person name="Jung M."/>
            <person name="Ginzburg D."/>
            <person name="Zhao K."/>
            <person name="Won S.Y."/>
            <person name="Oh T.-J."/>
            <person name="Yu Y."/>
            <person name="Kim N.-H."/>
            <person name="Lee O.R."/>
            <person name="Lee T.-H."/>
            <person name="Bashyal P."/>
            <person name="Kim T.-S."/>
            <person name="Lee W.-H."/>
            <person name="Kawkins C."/>
            <person name="Kim C.-K."/>
            <person name="Kim J.S."/>
            <person name="Ahn B.O."/>
            <person name="Rhee S.Y."/>
            <person name="Sohng J.K."/>
        </authorList>
    </citation>
    <scope>NUCLEOTIDE SEQUENCE</scope>
    <source>
        <tissue evidence="4">Leaf</tissue>
    </source>
</reference>
<feature type="repeat" description="PPR" evidence="3">
    <location>
        <begin position="278"/>
        <end position="312"/>
    </location>
</feature>
<keyword evidence="2" id="KW-0677">Repeat</keyword>
<feature type="repeat" description="PPR" evidence="3">
    <location>
        <begin position="313"/>
        <end position="347"/>
    </location>
</feature>
<proteinExistence type="inferred from homology"/>
<accession>A0A834TG69</accession>
<dbReference type="OrthoDB" id="773543at2759"/>
<feature type="repeat" description="PPR" evidence="3">
    <location>
        <begin position="348"/>
        <end position="382"/>
    </location>
</feature>
<dbReference type="InterPro" id="IPR050872">
    <property type="entry name" value="PPR_P_subfamily"/>
</dbReference>
<sequence>MTNLLEKMPWLIYKVDQDALNMVVQACSKKGLLHNAKSILEEMLQSQFHVKSETYSALLLSLGLILDTEACNILIQGHCQANDLKKVGELLGVAIRKDLEISLSSYRSLVQMMSRTGRVRVALSLKNLMLVQSTFDGLIIYNILIFYLFSAGNSFLVNKILDEMDEKKVALNEVTYNFLVYGFLQCNDLCRSVHFLTTMIAKELKPSNRSLRMVISSLCKARELRKALELSREMEVRGWIHGSVIQNAITACLLSHDGRLDKAVHLLNTMLKKHTIPLSTSYDSVISGLCTHKRLDVALDFYSEMSVLNLKPKSNTVTMLVNSFCQDGRTEEAEQLLTDMIDGGETPTREMYCSVINSYRMKSNLRKASEMMQSMQKNGYEPDFETHWSLISNLSNDKANDTDKSSKKFLSWLLSKSGFAHKK</sequence>
<name>A0A834TG69_9FABA</name>
<protein>
    <submittedName>
        <fullName evidence="4">Pentatricopeptide repeat-containing protein</fullName>
    </submittedName>
</protein>
<dbReference type="InterPro" id="IPR002885">
    <property type="entry name" value="PPR_rpt"/>
</dbReference>
<feature type="repeat" description="PPR" evidence="3">
    <location>
        <begin position="172"/>
        <end position="206"/>
    </location>
</feature>
<dbReference type="Pfam" id="PF13041">
    <property type="entry name" value="PPR_2"/>
    <property type="match status" value="2"/>
</dbReference>
<dbReference type="PANTHER" id="PTHR46128:SF170">
    <property type="entry name" value="PENTACOTRIPEPTIDE-REPEAT REGION OF PRORP DOMAIN-CONTAINING PROTEIN"/>
    <property type="match status" value="1"/>
</dbReference>
<keyword evidence="5" id="KW-1185">Reference proteome</keyword>
<evidence type="ECO:0000313" key="4">
    <source>
        <dbReference type="EMBL" id="KAF7820516.1"/>
    </source>
</evidence>
<dbReference type="PANTHER" id="PTHR46128">
    <property type="entry name" value="MITOCHONDRIAL GROUP I INTRON SPLICING FACTOR CCM1"/>
    <property type="match status" value="1"/>
</dbReference>
<dbReference type="NCBIfam" id="TIGR00756">
    <property type="entry name" value="PPR"/>
    <property type="match status" value="4"/>
</dbReference>
<dbReference type="InterPro" id="IPR011990">
    <property type="entry name" value="TPR-like_helical_dom_sf"/>
</dbReference>
<dbReference type="Pfam" id="PF01535">
    <property type="entry name" value="PPR"/>
    <property type="match status" value="4"/>
</dbReference>
<evidence type="ECO:0000256" key="2">
    <source>
        <dbReference type="ARBA" id="ARBA00022737"/>
    </source>
</evidence>
<evidence type="ECO:0000256" key="3">
    <source>
        <dbReference type="PROSITE-ProRule" id="PRU00708"/>
    </source>
</evidence>